<evidence type="ECO:0000256" key="3">
    <source>
        <dbReference type="ARBA" id="ARBA00030757"/>
    </source>
</evidence>
<dbReference type="GO" id="GO:0004719">
    <property type="term" value="F:protein-L-isoaspartate (D-aspartate) O-methyltransferase activity"/>
    <property type="evidence" value="ECO:0007669"/>
    <property type="project" value="InterPro"/>
</dbReference>
<dbReference type="PANTHER" id="PTHR11579:SF18">
    <property type="entry name" value="PROTEIN-L-ISOASPARTATE O-METHYLTRANSFERASE"/>
    <property type="match status" value="1"/>
</dbReference>
<dbReference type="KEGG" id="tsv:DSM104635_02273"/>
<dbReference type="GO" id="GO:0005737">
    <property type="term" value="C:cytoplasm"/>
    <property type="evidence" value="ECO:0007669"/>
    <property type="project" value="TreeGrafter"/>
</dbReference>
<dbReference type="GO" id="GO:0032259">
    <property type="term" value="P:methylation"/>
    <property type="evidence" value="ECO:0007669"/>
    <property type="project" value="UniProtKB-KW"/>
</dbReference>
<protein>
    <recommendedName>
        <fullName evidence="2">Protein-L-isoaspartate O-methyltransferase</fullName>
    </recommendedName>
    <alternativeName>
        <fullName evidence="3">Protein L-isoaspartyl methyltransferase</fullName>
    </alternativeName>
</protein>
<keyword evidence="4" id="KW-0489">Methyltransferase</keyword>
<dbReference type="InterPro" id="IPR029063">
    <property type="entry name" value="SAM-dependent_MTases_sf"/>
</dbReference>
<dbReference type="EMBL" id="CP047045">
    <property type="protein sequence ID" value="QGZ95424.1"/>
    <property type="molecule type" value="Genomic_DNA"/>
</dbReference>
<dbReference type="RefSeq" id="WP_158766287.1">
    <property type="nucleotide sequence ID" value="NZ_CP047045.1"/>
</dbReference>
<evidence type="ECO:0000313" key="4">
    <source>
        <dbReference type="EMBL" id="QGZ95424.1"/>
    </source>
</evidence>
<dbReference type="PANTHER" id="PTHR11579">
    <property type="entry name" value="PROTEIN-L-ISOASPARTATE O-METHYLTRANSFERASE"/>
    <property type="match status" value="1"/>
</dbReference>
<dbReference type="AlphaFoldDB" id="A0A6I6MS29"/>
<name>A0A6I6MS29_9CAUL</name>
<accession>A0A6I6MS29</accession>
<sequence>MSIDPARLMRFVLEMRQAGITDARALSALERAPRTHYAPGHLEGLALDDVALPLAHGQTMTKPSVIGRIITALEVQPTDTVLEIGTGSGFQAAALSTLASKVITLERWRELAADARGRFGTARLMRTYCHVADGAEGWEDEAPYQRIVVNAALDDFPEALFEQLAPGGVLLAPLGDAQNQRLIRYRNGEREDLGAIKLAPLERGVEEGEAEQPA</sequence>
<proteinExistence type="inferred from homology"/>
<organism evidence="4 5">
    <name type="scientific">Terricaulis silvestris</name>
    <dbReference type="NCBI Taxonomy" id="2686094"/>
    <lineage>
        <taxon>Bacteria</taxon>
        <taxon>Pseudomonadati</taxon>
        <taxon>Pseudomonadota</taxon>
        <taxon>Alphaproteobacteria</taxon>
        <taxon>Caulobacterales</taxon>
        <taxon>Caulobacteraceae</taxon>
        <taxon>Terricaulis</taxon>
    </lineage>
</organism>
<dbReference type="Gene3D" id="3.40.50.150">
    <property type="entry name" value="Vaccinia Virus protein VP39"/>
    <property type="match status" value="1"/>
</dbReference>
<keyword evidence="4" id="KW-0808">Transferase</keyword>
<dbReference type="SUPFAM" id="SSF53335">
    <property type="entry name" value="S-adenosyl-L-methionine-dependent methyltransferases"/>
    <property type="match status" value="1"/>
</dbReference>
<dbReference type="Proteomes" id="UP000431269">
    <property type="component" value="Chromosome"/>
</dbReference>
<evidence type="ECO:0000256" key="1">
    <source>
        <dbReference type="ARBA" id="ARBA00005369"/>
    </source>
</evidence>
<keyword evidence="5" id="KW-1185">Reference proteome</keyword>
<comment type="similarity">
    <text evidence="1">Belongs to the methyltransferase superfamily. L-isoaspartyl/D-aspartyl protein methyltransferase family.</text>
</comment>
<dbReference type="Pfam" id="PF01135">
    <property type="entry name" value="PCMT"/>
    <property type="match status" value="1"/>
</dbReference>
<reference evidence="5" key="1">
    <citation type="submission" date="2019-12" db="EMBL/GenBank/DDBJ databases">
        <title>Complete genome of Terracaulis silvestris 0127_4.</title>
        <authorList>
            <person name="Vieira S."/>
            <person name="Riedel T."/>
            <person name="Sproer C."/>
            <person name="Pascual J."/>
            <person name="Boedeker C."/>
            <person name="Overmann J."/>
        </authorList>
    </citation>
    <scope>NUCLEOTIDE SEQUENCE [LARGE SCALE GENOMIC DNA]</scope>
    <source>
        <strain evidence="5">0127_4</strain>
    </source>
</reference>
<evidence type="ECO:0000256" key="2">
    <source>
        <dbReference type="ARBA" id="ARBA00013346"/>
    </source>
</evidence>
<dbReference type="InterPro" id="IPR000682">
    <property type="entry name" value="PCMT"/>
</dbReference>
<dbReference type="CDD" id="cd02440">
    <property type="entry name" value="AdoMet_MTases"/>
    <property type="match status" value="1"/>
</dbReference>
<evidence type="ECO:0000313" key="5">
    <source>
        <dbReference type="Proteomes" id="UP000431269"/>
    </source>
</evidence>
<gene>
    <name evidence="4" type="primary">pcm_2</name>
    <name evidence="4" type="ORF">DSM104635_02273</name>
</gene>